<proteinExistence type="predicted"/>
<keyword evidence="2" id="KW-1185">Reference proteome</keyword>
<dbReference type="Proteomes" id="UP000000248">
    <property type="component" value="Chromosome"/>
</dbReference>
<dbReference type="HOGENOM" id="CLU_3381584_0_0_6"/>
<name>A5EW04_DICNV</name>
<protein>
    <submittedName>
        <fullName evidence="1">Uncharacterized protein</fullName>
    </submittedName>
</protein>
<sequence length="33" mass="3956">MRVGDSFLPLFSSLLLKNRLNISSFFPFYFKNR</sequence>
<dbReference type="KEGG" id="dno:DNO_0378"/>
<dbReference type="AlphaFoldDB" id="A5EW04"/>
<organism evidence="1 2">
    <name type="scientific">Dichelobacter nodosus (strain VCS1703A)</name>
    <dbReference type="NCBI Taxonomy" id="246195"/>
    <lineage>
        <taxon>Bacteria</taxon>
        <taxon>Pseudomonadati</taxon>
        <taxon>Pseudomonadota</taxon>
        <taxon>Gammaproteobacteria</taxon>
        <taxon>Cardiobacteriales</taxon>
        <taxon>Cardiobacteriaceae</taxon>
        <taxon>Dichelobacter</taxon>
    </lineage>
</organism>
<dbReference type="EMBL" id="CP000513">
    <property type="protein sequence ID" value="ABQ13678.1"/>
    <property type="molecule type" value="Genomic_DNA"/>
</dbReference>
<accession>A5EW04</accession>
<evidence type="ECO:0000313" key="2">
    <source>
        <dbReference type="Proteomes" id="UP000000248"/>
    </source>
</evidence>
<gene>
    <name evidence="1" type="ordered locus">DNO_0378</name>
</gene>
<reference evidence="1 2" key="1">
    <citation type="journal article" date="2007" name="Nat. Biotechnol.">
        <title>Genome sequence and identification of candidate vaccine antigens from the animal pathogen Dichelobacter nodosus.</title>
        <authorList>
            <person name="Myers G.S."/>
            <person name="Parker D."/>
            <person name="Al-Hasani K."/>
            <person name="Kennan R.M."/>
            <person name="Seemann T."/>
            <person name="Ren Q."/>
            <person name="Badger J.H."/>
            <person name="Selengut J.D."/>
            <person name="Deboy R.T."/>
            <person name="Tettelin H."/>
            <person name="Boyce J.D."/>
            <person name="McCarl V.P."/>
            <person name="Han X."/>
            <person name="Nelson W.C."/>
            <person name="Madupu R."/>
            <person name="Mohamoud Y."/>
            <person name="Holley T."/>
            <person name="Fedorova N."/>
            <person name="Khouri H."/>
            <person name="Bottomley S.P."/>
            <person name="Whittington R.J."/>
            <person name="Adler B."/>
            <person name="Songer J.G."/>
            <person name="Rood J.I."/>
            <person name="Paulsen I.T."/>
        </authorList>
    </citation>
    <scope>NUCLEOTIDE SEQUENCE [LARGE SCALE GENOMIC DNA]</scope>
    <source>
        <strain evidence="1 2">VCS1703A</strain>
    </source>
</reference>
<evidence type="ECO:0000313" key="1">
    <source>
        <dbReference type="EMBL" id="ABQ13678.1"/>
    </source>
</evidence>